<dbReference type="EMBL" id="GL871044">
    <property type="protein sequence ID" value="EGC35871.1"/>
    <property type="molecule type" value="Genomic_DNA"/>
</dbReference>
<gene>
    <name evidence="3" type="ORF">DICPUDRAFT_151728</name>
    <name evidence="2" type="ORF">DICPUDRAFT_158235</name>
    <name evidence="1" type="ORF">DICPUDRAFT_159572</name>
</gene>
<evidence type="ECO:0008006" key="5">
    <source>
        <dbReference type="Google" id="ProtNLM"/>
    </source>
</evidence>
<proteinExistence type="predicted"/>
<dbReference type="InterPro" id="IPR036397">
    <property type="entry name" value="RNaseH_sf"/>
</dbReference>
<dbReference type="GeneID" id="10506934"/>
<dbReference type="KEGG" id="dpp:DICPUDRAFT_159572"/>
<dbReference type="Gene3D" id="3.30.420.10">
    <property type="entry name" value="Ribonuclease H-like superfamily/Ribonuclease H"/>
    <property type="match status" value="1"/>
</dbReference>
<name>F0ZJM4_DICPU</name>
<dbReference type="EMBL" id="GL871518">
    <property type="protein sequence ID" value="EGC28920.1"/>
    <property type="molecule type" value="Genomic_DNA"/>
</dbReference>
<reference evidence="4" key="2">
    <citation type="journal article" date="2011" name="Genome Biol.">
        <title>Comparative genomics of the social amoebae Dictyostelium discoideum and Dictyostelium purpureum.</title>
        <authorList>
            <consortium name="US DOE Joint Genome Institute (JGI-PGF)"/>
            <person name="Sucgang R."/>
            <person name="Kuo A."/>
            <person name="Tian X."/>
            <person name="Salerno W."/>
            <person name="Parikh A."/>
            <person name="Feasley C.L."/>
            <person name="Dalin E."/>
            <person name="Tu H."/>
            <person name="Huang E."/>
            <person name="Barry K."/>
            <person name="Lindquist E."/>
            <person name="Shapiro H."/>
            <person name="Bruce D."/>
            <person name="Schmutz J."/>
            <person name="Salamov A."/>
            <person name="Fey P."/>
            <person name="Gaudet P."/>
            <person name="Anjard C."/>
            <person name="Babu M.M."/>
            <person name="Basu S."/>
            <person name="Bushmanova Y."/>
            <person name="van der Wel H."/>
            <person name="Katoh-Kurasawa M."/>
            <person name="Dinh C."/>
            <person name="Coutinho P.M."/>
            <person name="Saito T."/>
            <person name="Elias M."/>
            <person name="Schaap P."/>
            <person name="Kay R.R."/>
            <person name="Henrissat B."/>
            <person name="Eichinger L."/>
            <person name="Rivero F."/>
            <person name="Putnam N.H."/>
            <person name="West C.M."/>
            <person name="Loomis W.F."/>
            <person name="Chisholm R.L."/>
            <person name="Shaulsky G."/>
            <person name="Strassmann J.E."/>
            <person name="Queller D.C."/>
            <person name="Kuspa A."/>
            <person name="Grigoriev I.V."/>
        </authorList>
    </citation>
    <scope>NUCLEOTIDE SEQUENCE [LARGE SCALE GENOMIC DNA]</scope>
    <source>
        <strain evidence="4">QSDP1</strain>
    </source>
</reference>
<evidence type="ECO:0000313" key="2">
    <source>
        <dbReference type="EMBL" id="EGC30083.1"/>
    </source>
</evidence>
<dbReference type="KEGG" id="dpp:DICPUDRAFT_151728"/>
<dbReference type="KEGG" id="dpp:DICPUDRAFT_158235"/>
<keyword evidence="4" id="KW-1185">Reference proteome</keyword>
<dbReference type="EMBL" id="GL871360">
    <property type="protein sequence ID" value="EGC30083.1"/>
    <property type="molecule type" value="Genomic_DNA"/>
</dbReference>
<dbReference type="GeneID" id="10511240"/>
<dbReference type="RefSeq" id="XP_003294554.1">
    <property type="nucleotide sequence ID" value="XM_003294506.1"/>
</dbReference>
<dbReference type="VEuPathDB" id="AmoebaDB:DICPUDRAFT_159572"/>
<sequence>MDSGQYMKEENILKRKRPSVISKFFWGCITLHEFGCGAYINGNMDGDTYINVMGDEYMETLKDYEIDFFKVTLFQDNCSVHKSAAVKK</sequence>
<reference evidence="3" key="1">
    <citation type="submission" date="2010-04" db="EMBL/GenBank/DDBJ databases">
        <title>Comparative genomics of the social amoebae Dictyostelium discoideum and Dictyostelium purpureum.</title>
        <authorList>
            <consortium name="US DOE Joint Genome Institute (JGI-PGF)"/>
            <person name="Sucgang R."/>
            <person name="Kuo A."/>
            <person name="Tian X."/>
            <person name="Salerno W."/>
            <person name="Parikh A."/>
            <person name="Feasley C.L."/>
            <person name="Dalin E."/>
            <person name="Tu H."/>
            <person name="Huang E."/>
            <person name="Barry K."/>
            <person name="Lindquist E."/>
            <person name="Shapiro H."/>
            <person name="Bruce D."/>
            <person name="Schmutz J."/>
            <person name="Salamov A."/>
            <person name="Fey P."/>
            <person name="Gaudet P."/>
            <person name="Anjard C."/>
            <person name="Mohan M.B."/>
            <person name="Basu S."/>
            <person name="Bushmanova Y."/>
            <person name="van der Wel H."/>
            <person name="Katoh-Kurasawa M."/>
            <person name="Coutinho P.M."/>
            <person name="Saito T."/>
            <person name="Elias M."/>
            <person name="Schaap P."/>
            <person name="Kay R.R."/>
            <person name="Henrissat B."/>
            <person name="Eichinger L."/>
            <person name="Rivero F."/>
            <person name="Putnam N.H."/>
            <person name="West C.M."/>
            <person name="Loomis W.F."/>
            <person name="Chisholm R.L."/>
            <person name="Shaulsky G."/>
            <person name="Strassmann J.E."/>
            <person name="Queller D.C."/>
            <person name="Kuspa A."/>
            <person name="Grigoriev I.V."/>
        </authorList>
    </citation>
    <scope>NUCLEOTIDE SEQUENCE</scope>
    <source>
        <strain evidence="3">QSDP1</strain>
    </source>
</reference>
<dbReference type="GO" id="GO:0003676">
    <property type="term" value="F:nucleic acid binding"/>
    <property type="evidence" value="ECO:0007669"/>
    <property type="project" value="InterPro"/>
</dbReference>
<dbReference type="RefSeq" id="XP_003293394.1">
    <property type="nucleotide sequence ID" value="XM_003293346.1"/>
</dbReference>
<dbReference type="GeneID" id="10500656"/>
<protein>
    <recommendedName>
        <fullName evidence="5">Tc1-like transposase DDE domain-containing protein</fullName>
    </recommendedName>
</protein>
<dbReference type="Proteomes" id="UP000001064">
    <property type="component" value="Unassembled WGS sequence"/>
</dbReference>
<dbReference type="RefSeq" id="XP_003287602.1">
    <property type="nucleotide sequence ID" value="XM_003287554.1"/>
</dbReference>
<accession>F0ZJM4</accession>
<evidence type="ECO:0000313" key="4">
    <source>
        <dbReference type="Proteomes" id="UP000001064"/>
    </source>
</evidence>
<evidence type="ECO:0000313" key="3">
    <source>
        <dbReference type="EMBL" id="EGC35871.1"/>
    </source>
</evidence>
<dbReference type="VEuPathDB" id="AmoebaDB:DICPUDRAFT_158235"/>
<dbReference type="AlphaFoldDB" id="F0ZJM4"/>
<dbReference type="OrthoDB" id="3242359at2759"/>
<organism evidence="3 4">
    <name type="scientific">Dictyostelium purpureum</name>
    <name type="common">Slime mold</name>
    <dbReference type="NCBI Taxonomy" id="5786"/>
    <lineage>
        <taxon>Eukaryota</taxon>
        <taxon>Amoebozoa</taxon>
        <taxon>Evosea</taxon>
        <taxon>Eumycetozoa</taxon>
        <taxon>Dictyostelia</taxon>
        <taxon>Dictyosteliales</taxon>
        <taxon>Dictyosteliaceae</taxon>
        <taxon>Dictyostelium</taxon>
    </lineage>
</organism>
<evidence type="ECO:0000313" key="1">
    <source>
        <dbReference type="EMBL" id="EGC28920.1"/>
    </source>
</evidence>
<dbReference type="VEuPathDB" id="AmoebaDB:DICPUDRAFT_151728"/>